<evidence type="ECO:0000313" key="4">
    <source>
        <dbReference type="Proteomes" id="UP000077202"/>
    </source>
</evidence>
<feature type="compositionally biased region" description="Basic and acidic residues" evidence="1">
    <location>
        <begin position="43"/>
        <end position="96"/>
    </location>
</feature>
<gene>
    <name evidence="3" type="ORF">AXG93_4606s1040</name>
</gene>
<proteinExistence type="predicted"/>
<evidence type="ECO:0000313" key="3">
    <source>
        <dbReference type="EMBL" id="OAE18862.1"/>
    </source>
</evidence>
<dbReference type="Proteomes" id="UP000077202">
    <property type="component" value="Unassembled WGS sequence"/>
</dbReference>
<dbReference type="AlphaFoldDB" id="A0A176VEP5"/>
<feature type="region of interest" description="Disordered" evidence="1">
    <location>
        <begin position="23"/>
        <end position="156"/>
    </location>
</feature>
<organism evidence="3 4">
    <name type="scientific">Marchantia polymorpha subsp. ruderalis</name>
    <dbReference type="NCBI Taxonomy" id="1480154"/>
    <lineage>
        <taxon>Eukaryota</taxon>
        <taxon>Viridiplantae</taxon>
        <taxon>Streptophyta</taxon>
        <taxon>Embryophyta</taxon>
        <taxon>Marchantiophyta</taxon>
        <taxon>Marchantiopsida</taxon>
        <taxon>Marchantiidae</taxon>
        <taxon>Marchantiales</taxon>
        <taxon>Marchantiaceae</taxon>
        <taxon>Marchantia</taxon>
    </lineage>
</organism>
<dbReference type="PANTHER" id="PTHR33223:SF6">
    <property type="entry name" value="CCHC-TYPE DOMAIN-CONTAINING PROTEIN"/>
    <property type="match status" value="1"/>
</dbReference>
<evidence type="ECO:0000256" key="1">
    <source>
        <dbReference type="SAM" id="MobiDB-lite"/>
    </source>
</evidence>
<dbReference type="Pfam" id="PF03732">
    <property type="entry name" value="Retrotrans_gag"/>
    <property type="match status" value="1"/>
</dbReference>
<accession>A0A176VEP5</accession>
<keyword evidence="4" id="KW-1185">Reference proteome</keyword>
<name>A0A176VEP5_MARPO</name>
<dbReference type="PANTHER" id="PTHR33223">
    <property type="entry name" value="CCHC-TYPE DOMAIN-CONTAINING PROTEIN"/>
    <property type="match status" value="1"/>
</dbReference>
<feature type="domain" description="Retrotransposon gag" evidence="2">
    <location>
        <begin position="185"/>
        <end position="254"/>
    </location>
</feature>
<comment type="caution">
    <text evidence="3">The sequence shown here is derived from an EMBL/GenBank/DDBJ whole genome shotgun (WGS) entry which is preliminary data.</text>
</comment>
<feature type="compositionally biased region" description="Pro residues" evidence="1">
    <location>
        <begin position="100"/>
        <end position="117"/>
    </location>
</feature>
<protein>
    <recommendedName>
        <fullName evidence="2">Retrotransposon gag domain-containing protein</fullName>
    </recommendedName>
</protein>
<feature type="compositionally biased region" description="Gly residues" evidence="1">
    <location>
        <begin position="118"/>
        <end position="128"/>
    </location>
</feature>
<evidence type="ECO:0000259" key="2">
    <source>
        <dbReference type="Pfam" id="PF03732"/>
    </source>
</evidence>
<dbReference type="InterPro" id="IPR005162">
    <property type="entry name" value="Retrotrans_gag_dom"/>
</dbReference>
<reference evidence="3" key="1">
    <citation type="submission" date="2016-03" db="EMBL/GenBank/DDBJ databases">
        <title>Mechanisms controlling the formation of the plant cell surface in tip-growing cells are functionally conserved among land plants.</title>
        <authorList>
            <person name="Honkanen S."/>
            <person name="Jones V.A."/>
            <person name="Morieri G."/>
            <person name="Champion C."/>
            <person name="Hetherington A.J."/>
            <person name="Kelly S."/>
            <person name="Saint-Marcoux D."/>
            <person name="Proust H."/>
            <person name="Prescott H."/>
            <person name="Dolan L."/>
        </authorList>
    </citation>
    <scope>NUCLEOTIDE SEQUENCE [LARGE SCALE GENOMIC DNA]</scope>
    <source>
        <tissue evidence="3">Whole gametophyte</tissue>
    </source>
</reference>
<dbReference type="EMBL" id="LVLJ01003993">
    <property type="protein sequence ID" value="OAE18862.1"/>
    <property type="molecule type" value="Genomic_DNA"/>
</dbReference>
<sequence length="293" mass="33099">MKMNEDLEKEFTLSEEILEQVVTRVGGTVMEAEDITLPTSPVEEMRPEEGEKTSGKDEQLGKSEMRSEESQRRMQKAEDVYRQLRKDSTDMLRLRGGESPSPPGSPRGGPPFPPNPPGGGGGGDGGTGPPDRPMGDQQGNRQPFTEHSYPKYKEKGDDDADAYIKLFESVSIINKEDNEADRLRIFPSVLRKKAQSWYNHESTIPTGIDTWAKLREKFLKRFRELGYDSRVLTKLRNLHRERKDNLRDYTERFLGSLGSHPKDGRRSVLFHSASHRVVCNGLANGNEDLLPTL</sequence>